<reference evidence="1 2" key="1">
    <citation type="submission" date="2018-01" db="EMBL/GenBank/DDBJ databases">
        <title>Draft genome sequence of Nonomuraea sp. KC333.</title>
        <authorList>
            <person name="Sahin N."/>
            <person name="Saygin H."/>
            <person name="Ay H."/>
        </authorList>
    </citation>
    <scope>NUCLEOTIDE SEQUENCE [LARGE SCALE GENOMIC DNA]</scope>
    <source>
        <strain evidence="1 2">KC333</strain>
    </source>
</reference>
<name>A0A2W2E5S0_9ACTN</name>
<evidence type="ECO:0000313" key="1">
    <source>
        <dbReference type="EMBL" id="PZG08930.1"/>
    </source>
</evidence>
<dbReference type="AlphaFoldDB" id="A0A2W2E5S0"/>
<proteinExistence type="predicted"/>
<dbReference type="Proteomes" id="UP000249304">
    <property type="component" value="Unassembled WGS sequence"/>
</dbReference>
<organism evidence="1 2">
    <name type="scientific">Nonomuraea aridisoli</name>
    <dbReference type="NCBI Taxonomy" id="2070368"/>
    <lineage>
        <taxon>Bacteria</taxon>
        <taxon>Bacillati</taxon>
        <taxon>Actinomycetota</taxon>
        <taxon>Actinomycetes</taxon>
        <taxon>Streptosporangiales</taxon>
        <taxon>Streptosporangiaceae</taxon>
        <taxon>Nonomuraea</taxon>
    </lineage>
</organism>
<keyword evidence="2" id="KW-1185">Reference proteome</keyword>
<protein>
    <submittedName>
        <fullName evidence="1">Uncharacterized protein</fullName>
    </submittedName>
</protein>
<sequence length="109" mass="12141">MPDGWPPQVPAPGEAGWEKSAVAFLLECLPADYRAHEVVRNPRVLTWMARCHIDQALIGLRAGYRKAAVELKPHLPPHALAEVLATYQKEAERLKTVAVSIQVVSRLLR</sequence>
<comment type="caution">
    <text evidence="1">The sequence shown here is derived from an EMBL/GenBank/DDBJ whole genome shotgun (WGS) entry which is preliminary data.</text>
</comment>
<accession>A0A2W2E5S0</accession>
<dbReference type="OrthoDB" id="4244911at2"/>
<dbReference type="EMBL" id="POUD01000257">
    <property type="protein sequence ID" value="PZG08930.1"/>
    <property type="molecule type" value="Genomic_DNA"/>
</dbReference>
<evidence type="ECO:0000313" key="2">
    <source>
        <dbReference type="Proteomes" id="UP000249304"/>
    </source>
</evidence>
<gene>
    <name evidence="1" type="ORF">C1J01_38430</name>
</gene>